<dbReference type="STRING" id="366602.Caul_3455"/>
<dbReference type="PANTHER" id="PTHR43555">
    <property type="entry name" value="PHOSPHORIBOSYLFORMYLGLYCINAMIDINE SYNTHASE SUBUNIT PURL"/>
    <property type="match status" value="1"/>
</dbReference>
<dbReference type="PANTHER" id="PTHR43555:SF1">
    <property type="entry name" value="PHOSPHORIBOSYLFORMYLGLYCINAMIDINE SYNTHASE SUBUNIT PURL"/>
    <property type="match status" value="1"/>
</dbReference>
<comment type="subcellular location">
    <subcellularLocation>
        <location evidence="8">Cytoplasm</location>
    </subcellularLocation>
</comment>
<feature type="binding site" evidence="8">
    <location>
        <begin position="314"/>
        <end position="316"/>
    </location>
    <ligand>
        <name>substrate</name>
    </ligand>
</feature>
<dbReference type="InterPro" id="IPR010074">
    <property type="entry name" value="PRibForGlyAmidine_synth_PurL"/>
</dbReference>
<feature type="domain" description="PurM-like C-terminal" evidence="10">
    <location>
        <begin position="573"/>
        <end position="707"/>
    </location>
</feature>
<evidence type="ECO:0000256" key="1">
    <source>
        <dbReference type="ARBA" id="ARBA00022490"/>
    </source>
</evidence>
<gene>
    <name evidence="8" type="primary">purL</name>
    <name evidence="12" type="ordered locus">Caul_3455</name>
</gene>
<name>B0T601_CAUSK</name>
<feature type="binding site" evidence="8">
    <location>
        <position position="93"/>
    </location>
    <ligand>
        <name>ATP</name>
        <dbReference type="ChEBI" id="CHEBI:30616"/>
    </ligand>
</feature>
<dbReference type="InterPro" id="IPR036921">
    <property type="entry name" value="PurM-like_N_sf"/>
</dbReference>
<feature type="domain" description="PurM-like N-terminal" evidence="9">
    <location>
        <begin position="442"/>
        <end position="559"/>
    </location>
</feature>
<evidence type="ECO:0000313" key="12">
    <source>
        <dbReference type="EMBL" id="ABZ72582.1"/>
    </source>
</evidence>
<feature type="binding site" evidence="8">
    <location>
        <position position="242"/>
    </location>
    <ligand>
        <name>substrate</name>
    </ligand>
</feature>
<dbReference type="InterPro" id="IPR010918">
    <property type="entry name" value="PurM-like_C_dom"/>
</dbReference>
<dbReference type="PIRSF" id="PIRSF001587">
    <property type="entry name" value="FGAM_synthase_II"/>
    <property type="match status" value="1"/>
</dbReference>
<feature type="binding site" evidence="8">
    <location>
        <begin position="96"/>
        <end position="99"/>
    </location>
    <ligand>
        <name>substrate</name>
    </ligand>
</feature>
<evidence type="ECO:0000256" key="2">
    <source>
        <dbReference type="ARBA" id="ARBA00022598"/>
    </source>
</evidence>
<dbReference type="HAMAP" id="MF_00420">
    <property type="entry name" value="PurL_2"/>
    <property type="match status" value="1"/>
</dbReference>
<dbReference type="EMBL" id="CP000927">
    <property type="protein sequence ID" value="ABZ72582.1"/>
    <property type="molecule type" value="Genomic_DNA"/>
</dbReference>
<dbReference type="Gene3D" id="3.30.1330.10">
    <property type="entry name" value="PurM-like, N-terminal domain"/>
    <property type="match status" value="2"/>
</dbReference>
<feature type="active site" description="Proton acceptor" evidence="8">
    <location>
        <position position="97"/>
    </location>
</feature>
<dbReference type="GO" id="GO:0000287">
    <property type="term" value="F:magnesium ion binding"/>
    <property type="evidence" value="ECO:0007669"/>
    <property type="project" value="UniProtKB-UniRule"/>
</dbReference>
<dbReference type="eggNOG" id="COG0046">
    <property type="taxonomic scope" value="Bacteria"/>
</dbReference>
<feature type="binding site" evidence="8">
    <location>
        <position position="497"/>
    </location>
    <ligand>
        <name>ATP</name>
        <dbReference type="ChEBI" id="CHEBI:30616"/>
    </ligand>
</feature>
<feature type="binding site" evidence="8">
    <location>
        <position position="270"/>
    </location>
    <ligand>
        <name>Mg(2+)</name>
        <dbReference type="ChEBI" id="CHEBI:18420"/>
        <label>2</label>
    </ligand>
</feature>
<feature type="domain" description="Phosphoribosylformylglycinamidine synthase linker" evidence="11">
    <location>
        <begin position="13"/>
        <end position="55"/>
    </location>
</feature>
<keyword evidence="4 8" id="KW-0547">Nucleotide-binding</keyword>
<keyword evidence="1 8" id="KW-0963">Cytoplasm</keyword>
<feature type="binding site" evidence="8">
    <location>
        <position position="534"/>
    </location>
    <ligand>
        <name>ATP</name>
        <dbReference type="ChEBI" id="CHEBI:30616"/>
    </ligand>
</feature>
<keyword evidence="3 8" id="KW-0479">Metal-binding</keyword>
<evidence type="ECO:0000259" key="10">
    <source>
        <dbReference type="Pfam" id="PF02769"/>
    </source>
</evidence>
<dbReference type="OrthoDB" id="9804441at2"/>
<keyword evidence="2 8" id="KW-0436">Ligase</keyword>
<dbReference type="CDD" id="cd02203">
    <property type="entry name" value="PurL_repeat1"/>
    <property type="match status" value="1"/>
</dbReference>
<dbReference type="SUPFAM" id="SSF55326">
    <property type="entry name" value="PurM N-terminal domain-like"/>
    <property type="match status" value="2"/>
</dbReference>
<dbReference type="GO" id="GO:0006189">
    <property type="term" value="P:'de novo' IMP biosynthetic process"/>
    <property type="evidence" value="ECO:0007669"/>
    <property type="project" value="UniProtKB-UniRule"/>
</dbReference>
<keyword evidence="5 8" id="KW-0658">Purine biosynthesis</keyword>
<feature type="binding site" evidence="8">
    <location>
        <position position="54"/>
    </location>
    <ligand>
        <name>ATP</name>
        <dbReference type="ChEBI" id="CHEBI:30616"/>
    </ligand>
</feature>
<comment type="similarity">
    <text evidence="8">Belongs to the FGAMS family.</text>
</comment>
<evidence type="ECO:0000256" key="5">
    <source>
        <dbReference type="ARBA" id="ARBA00022755"/>
    </source>
</evidence>
<dbReference type="CDD" id="cd02204">
    <property type="entry name" value="PurL_repeat2"/>
    <property type="match status" value="1"/>
</dbReference>
<reference evidence="12" key="1">
    <citation type="submission" date="2008-01" db="EMBL/GenBank/DDBJ databases">
        <title>Complete sequence of chromosome of Caulobacter sp. K31.</title>
        <authorList>
            <consortium name="US DOE Joint Genome Institute"/>
            <person name="Copeland A."/>
            <person name="Lucas S."/>
            <person name="Lapidus A."/>
            <person name="Barry K."/>
            <person name="Glavina del Rio T."/>
            <person name="Dalin E."/>
            <person name="Tice H."/>
            <person name="Pitluck S."/>
            <person name="Bruce D."/>
            <person name="Goodwin L."/>
            <person name="Thompson L.S."/>
            <person name="Brettin T."/>
            <person name="Detter J.C."/>
            <person name="Han C."/>
            <person name="Schmutz J."/>
            <person name="Larimer F."/>
            <person name="Land M."/>
            <person name="Hauser L."/>
            <person name="Kyrpides N."/>
            <person name="Kim E."/>
            <person name="Stephens C."/>
            <person name="Richardson P."/>
        </authorList>
    </citation>
    <scope>NUCLEOTIDE SEQUENCE [LARGE SCALE GENOMIC DNA]</scope>
    <source>
        <strain evidence="12">K31</strain>
    </source>
</reference>
<dbReference type="HOGENOM" id="CLU_003100_0_1_5"/>
<organism evidence="12">
    <name type="scientific">Caulobacter sp. (strain K31)</name>
    <dbReference type="NCBI Taxonomy" id="366602"/>
    <lineage>
        <taxon>Bacteria</taxon>
        <taxon>Pseudomonadati</taxon>
        <taxon>Pseudomonadota</taxon>
        <taxon>Alphaproteobacteria</taxon>
        <taxon>Caulobacterales</taxon>
        <taxon>Caulobacteraceae</taxon>
        <taxon>Caulobacter</taxon>
    </lineage>
</organism>
<feature type="active site" evidence="8">
    <location>
        <position position="51"/>
    </location>
</feature>
<dbReference type="GO" id="GO:0005524">
    <property type="term" value="F:ATP binding"/>
    <property type="evidence" value="ECO:0007669"/>
    <property type="project" value="UniProtKB-UniRule"/>
</dbReference>
<dbReference type="UniPathway" id="UPA00074">
    <property type="reaction ID" value="UER00128"/>
</dbReference>
<dbReference type="NCBIfam" id="TIGR01736">
    <property type="entry name" value="FGAM_synth_II"/>
    <property type="match status" value="1"/>
</dbReference>
<dbReference type="GO" id="GO:0004642">
    <property type="term" value="F:phosphoribosylformylglycinamidine synthase activity"/>
    <property type="evidence" value="ECO:0007669"/>
    <property type="project" value="UniProtKB-UniRule"/>
</dbReference>
<dbReference type="Gene3D" id="3.90.650.10">
    <property type="entry name" value="PurM-like C-terminal domain"/>
    <property type="match status" value="2"/>
</dbReference>
<feature type="binding site" evidence="8">
    <location>
        <position position="535"/>
    </location>
    <ligand>
        <name>Mg(2+)</name>
        <dbReference type="ChEBI" id="CHEBI:18420"/>
        <label>1</label>
    </ligand>
</feature>
<feature type="binding site" evidence="8">
    <location>
        <position position="95"/>
    </location>
    <ligand>
        <name>Mg(2+)</name>
        <dbReference type="ChEBI" id="CHEBI:18420"/>
        <label>1</label>
    </ligand>
</feature>
<feature type="domain" description="PurM-like C-terminal" evidence="10">
    <location>
        <begin position="204"/>
        <end position="357"/>
    </location>
</feature>
<evidence type="ECO:0000256" key="6">
    <source>
        <dbReference type="ARBA" id="ARBA00022840"/>
    </source>
</evidence>
<dbReference type="GO" id="GO:0005737">
    <property type="term" value="C:cytoplasm"/>
    <property type="evidence" value="ECO:0007669"/>
    <property type="project" value="UniProtKB-SubCell"/>
</dbReference>
<comment type="subunit">
    <text evidence="8">Monomer. Part of the FGAM synthase complex composed of 1 PurL, 1 PurQ and 2 PurS subunits.</text>
</comment>
<dbReference type="InterPro" id="IPR016188">
    <property type="entry name" value="PurM-like_N"/>
</dbReference>
<evidence type="ECO:0000259" key="11">
    <source>
        <dbReference type="Pfam" id="PF18072"/>
    </source>
</evidence>
<evidence type="ECO:0000256" key="3">
    <source>
        <dbReference type="ARBA" id="ARBA00022723"/>
    </source>
</evidence>
<feature type="binding site" evidence="8">
    <location>
        <position position="119"/>
    </location>
    <ligand>
        <name>Mg(2+)</name>
        <dbReference type="ChEBI" id="CHEBI:18420"/>
        <label>2</label>
    </ligand>
</feature>
<comment type="caution">
    <text evidence="8">Lacks conserved residue(s) required for the propagation of feature annotation.</text>
</comment>
<evidence type="ECO:0000256" key="8">
    <source>
        <dbReference type="HAMAP-Rule" id="MF_00420"/>
    </source>
</evidence>
<comment type="function">
    <text evidence="8">Part of the phosphoribosylformylglycinamidine synthase complex involved in the purines biosynthetic pathway. Catalyzes the ATP-dependent conversion of formylglycinamide ribonucleotide (FGAR) and glutamine to yield formylglycinamidine ribonucleotide (FGAM) and glutamate. The FGAM synthase complex is composed of three subunits. PurQ produces an ammonia molecule by converting glutamine to glutamate. PurL transfers the ammonia molecule to FGAR to form FGAM in an ATP-dependent manner. PurS interacts with PurQ and PurL and is thought to assist in the transfer of the ammonia molecule from PurQ to PurL.</text>
</comment>
<dbReference type="FunFam" id="3.30.1330.10:FF:000004">
    <property type="entry name" value="Phosphoribosylformylglycinamidine synthase subunit PurL"/>
    <property type="match status" value="1"/>
</dbReference>
<dbReference type="Pfam" id="PF02769">
    <property type="entry name" value="AIRS_C"/>
    <property type="match status" value="2"/>
</dbReference>
<proteinExistence type="inferred from homology"/>
<comment type="pathway">
    <text evidence="8">Purine metabolism; IMP biosynthesis via de novo pathway; 5-amino-1-(5-phospho-D-ribosyl)imidazole from N(2)-formyl-N(1)-(5-phospho-D-ribosyl)glycinamide: step 1/2.</text>
</comment>
<comment type="catalytic activity">
    <reaction evidence="8">
        <text>N(2)-formyl-N(1)-(5-phospho-beta-D-ribosyl)glycinamide + L-glutamine + ATP + H2O = 2-formamido-N(1)-(5-O-phospho-beta-D-ribosyl)acetamidine + L-glutamate + ADP + phosphate + H(+)</text>
        <dbReference type="Rhea" id="RHEA:17129"/>
        <dbReference type="ChEBI" id="CHEBI:15377"/>
        <dbReference type="ChEBI" id="CHEBI:15378"/>
        <dbReference type="ChEBI" id="CHEBI:29985"/>
        <dbReference type="ChEBI" id="CHEBI:30616"/>
        <dbReference type="ChEBI" id="CHEBI:43474"/>
        <dbReference type="ChEBI" id="CHEBI:58359"/>
        <dbReference type="ChEBI" id="CHEBI:147286"/>
        <dbReference type="ChEBI" id="CHEBI:147287"/>
        <dbReference type="ChEBI" id="CHEBI:456216"/>
        <dbReference type="EC" id="6.3.5.3"/>
    </reaction>
</comment>
<sequence>MSTSPSPTKSMADTAREFGLNAEEYAVVLDRLGREPNLVELGVFSVMWSEHCSYKSSKNQLKKFPITGPRVICGPGENAGVIDIGDGDAIIFKMESHNHPSYIEPYQGAATGVGGIMRDVFTMGARPIALLNALRFGDPSHPKTKRLVDGVVAGIAGYGNCVGVPTVAGETNFHAGYNGNILVNAMCVGLADADKIFYSAAPGAGLSVVYFGSKTGRDGIHGATMASAEFDQDSDEKRPTVQVGDPFAEKLLIEATLELMATGAVAAIQDMGAAGLTSSSVEMAGKGGVGIELNMDMVPQRETGMSAYEMMLSESQERMLAVLKPGREREGHAIFEKWGLDAAVIGHTTDTGRLVLKHHGETVCDVPLAPLFDDAPLYDRPWVQPTLHPRLDPAKVDAPADWNAAVLKVVGCPDMASKRWLWEQYDRHVMADTLEDSATGCDAGIVRIHGKGKAIAVTSDVTPRYVQNDPYEGGKQAVAEAWRNLTAAGSLPIAITDNLNFGSPEKPETMGQIVRATDGMAEACRVLDFPVVSGNVSLYNETNGVAIPPTPTVGAVGLIADYDLRMGFGNVAEGDSLVIIGETHGELGASIYLREILGREDGAPPPVDLVVERKNGDFVRGLIPTGLVAGLHDLSDGGLIIAAADIALASKVGITLNATSQAHAHPYLFGEDQARYLVATPDPDGLLLAAKEAGVHANVAGAVGGDDFASTGLFSIPIETLRAAHEAWLPGFMGAVA</sequence>
<dbReference type="Pfam" id="PF00586">
    <property type="entry name" value="AIRS"/>
    <property type="match status" value="2"/>
</dbReference>
<dbReference type="NCBIfam" id="NF002290">
    <property type="entry name" value="PRK01213.1"/>
    <property type="match status" value="1"/>
</dbReference>
<keyword evidence="7 8" id="KW-0460">Magnesium</keyword>
<feature type="domain" description="PurM-like N-terminal" evidence="9">
    <location>
        <begin position="76"/>
        <end position="190"/>
    </location>
</feature>
<dbReference type="SUPFAM" id="SSF56042">
    <property type="entry name" value="PurM C-terminal domain-like"/>
    <property type="match status" value="2"/>
</dbReference>
<feature type="binding site" evidence="8">
    <location>
        <position position="118"/>
    </location>
    <ligand>
        <name>substrate</name>
    </ligand>
</feature>
<evidence type="ECO:0000256" key="7">
    <source>
        <dbReference type="ARBA" id="ARBA00022842"/>
    </source>
</evidence>
<keyword evidence="6 8" id="KW-0067">ATP-binding</keyword>
<evidence type="ECO:0000256" key="4">
    <source>
        <dbReference type="ARBA" id="ARBA00022741"/>
    </source>
</evidence>
<dbReference type="EC" id="6.3.5.3" evidence="8"/>
<protein>
    <recommendedName>
        <fullName evidence="8">Phosphoribosylformylglycinamidine synthase subunit PurL</fullName>
        <shortName evidence="8">FGAM synthase</shortName>
        <ecNumber evidence="8">6.3.5.3</ecNumber>
    </recommendedName>
    <alternativeName>
        <fullName evidence="8">Formylglycinamide ribonucleotide amidotransferase subunit II</fullName>
        <shortName evidence="8">FGAR amidotransferase II</shortName>
        <shortName evidence="8">FGAR-AT II</shortName>
    </alternativeName>
    <alternativeName>
        <fullName evidence="8">Glutamine amidotransferase PurL</fullName>
    </alternativeName>
    <alternativeName>
        <fullName evidence="8">Phosphoribosylformylglycinamidine synthase subunit II</fullName>
    </alternativeName>
</protein>
<dbReference type="InterPro" id="IPR036676">
    <property type="entry name" value="PurM-like_C_sf"/>
</dbReference>
<dbReference type="KEGG" id="cak:Caul_3455"/>
<dbReference type="InterPro" id="IPR041609">
    <property type="entry name" value="PurL_linker"/>
</dbReference>
<dbReference type="Pfam" id="PF18072">
    <property type="entry name" value="FGAR-AT_linker"/>
    <property type="match status" value="1"/>
</dbReference>
<evidence type="ECO:0000259" key="9">
    <source>
        <dbReference type="Pfam" id="PF00586"/>
    </source>
</evidence>
<accession>B0T601</accession>
<dbReference type="AlphaFoldDB" id="B0T601"/>
<feature type="binding site" evidence="8">
    <location>
        <position position="537"/>
    </location>
    <ligand>
        <name>substrate</name>
    </ligand>
</feature>